<evidence type="ECO:0000256" key="3">
    <source>
        <dbReference type="ARBA" id="ARBA00007317"/>
    </source>
</evidence>
<dbReference type="STRING" id="660025.F9FJG9"/>
<name>F9FJG9_FUSOF</name>
<dbReference type="PANTHER" id="PTHR43416">
    <property type="entry name" value="DIHYDROLIPOYLLYSINE-RESIDUE SUCCINYLTRANSFERASE COMPONENT OF 2-OXOGLUTARATE DEHYDROGENASE COMPLEX, MITOCHONDRIAL-RELATED"/>
    <property type="match status" value="1"/>
</dbReference>
<dbReference type="OrthoDB" id="5417844at2759"/>
<keyword evidence="12" id="KW-0472">Membrane</keyword>
<evidence type="ECO:0000256" key="6">
    <source>
        <dbReference type="ARBA" id="ARBA00022679"/>
    </source>
</evidence>
<dbReference type="Pfam" id="PF00364">
    <property type="entry name" value="Biotin_lipoyl"/>
    <property type="match status" value="1"/>
</dbReference>
<keyword evidence="8" id="KW-0809">Transit peptide</keyword>
<keyword evidence="7" id="KW-0450">Lipoyl</keyword>
<dbReference type="Pfam" id="PF20684">
    <property type="entry name" value="Fung_rhodopsin"/>
    <property type="match status" value="1"/>
</dbReference>
<evidence type="ECO:0000256" key="4">
    <source>
        <dbReference type="ARBA" id="ARBA00012945"/>
    </source>
</evidence>
<dbReference type="InterPro" id="IPR000089">
    <property type="entry name" value="Biotin_lipoyl"/>
</dbReference>
<dbReference type="GO" id="GO:0006099">
    <property type="term" value="P:tricarboxylic acid cycle"/>
    <property type="evidence" value="ECO:0007669"/>
    <property type="project" value="UniProtKB-KW"/>
</dbReference>
<dbReference type="Pfam" id="PF00198">
    <property type="entry name" value="2-oxoacid_dh"/>
    <property type="match status" value="1"/>
</dbReference>
<evidence type="ECO:0000313" key="14">
    <source>
        <dbReference type="EMBL" id="EGU82995.1"/>
    </source>
</evidence>
<dbReference type="Gene3D" id="2.40.50.100">
    <property type="match status" value="1"/>
</dbReference>
<dbReference type="PANTHER" id="PTHR43416:SF5">
    <property type="entry name" value="DIHYDROLIPOYLLYSINE-RESIDUE SUCCINYLTRANSFERASE COMPONENT OF 2-OXOGLUTARATE DEHYDROGENASE COMPLEX, MITOCHONDRIAL"/>
    <property type="match status" value="1"/>
</dbReference>
<feature type="transmembrane region" description="Helical" evidence="12">
    <location>
        <begin position="173"/>
        <end position="194"/>
    </location>
</feature>
<sequence>MRDDTPNIIASAAITLPLATLALIARLIARKITKAGYGIDDAFAVVGWLGSLALLTNGMIWIKDGLGKPMEVGLTDDFTFHDKNRLAWIHMWTTSFTYTFAIAFSKFAILAFYWRLFQFSDIRIPIQVLSCITVAWFLLRLFMVCLQCLPLTALWDGDQATRDAKCHIRESTFFFSTVLTHVLIDCAILILPAIEIGKLHLPKGQKVAVIALFAFGAMTCLASIFVLVESFKFKSDSKEMTLQMGQHYAWSIAECNFAVIAACLPMLRPVARKILPGSFLTSNSGGQSTQISAPFSAPFSNGIRLTSVSKTRSHENDGGSSTHELSNNPPDLYDISEWPHGTQTTISSPFRKYTSAKDYESSETGIRVDEETAVSVQRRDDSNLDCQAKHPLRLNTLIQCQKFSCSPKPGYSPRTSVSVFNVRRPSGCFRLSRGREVYGERATHRVTSKLLQFKVLQVRAIPSKLGPLNSELVLLSPRSHHSPDLPTFNPAQTLTMASFMRMKAATGLSGLSRVAISRAQPIASLTHSAILCQRDPQRRLFSNSSIFNGSYIVSVPPMAESITEGTLASLPKKIGEAVEQDEEIASIETDKIDVLVNASEPGAIAEYFAEEGDTVVVGQDLARIVTGEDAGSVKKSEGEESKPKEEPKKEESKPAEQPKAEEKQSTPAAEAPKPSKPAESKPAPKESKPTPPAQGSSSGPSRGERVEKMTRMRKTIAARLKQSQNTCASLTTIQEVDMTNIIAWRAKYKEEVAEEHGVRLGYMGAFTKATTLAAQKVPQINAMIDTEKEIITYRDYVDVSIAVSAPKGLVTPVLRNTHELSIVELEREVASAAKKARDGKLTMEDMEGGSFSISNPGIFGSMFGTPVINYPQAAVFNMNGIRQEVVAIKGEAVIRPMMYISLTYDHRLIDGREAVTFLNTVKKYIEDPSRMLLV</sequence>
<evidence type="ECO:0000259" key="13">
    <source>
        <dbReference type="PROSITE" id="PS50968"/>
    </source>
</evidence>
<keyword evidence="6" id="KW-0808">Transferase</keyword>
<dbReference type="UniPathway" id="UPA00868">
    <property type="reaction ID" value="UER00840"/>
</dbReference>
<dbReference type="InterPro" id="IPR011053">
    <property type="entry name" value="Single_hybrid_motif"/>
</dbReference>
<feature type="region of interest" description="Disordered" evidence="11">
    <location>
        <begin position="628"/>
        <end position="707"/>
    </location>
</feature>
<dbReference type="CDD" id="cd06849">
    <property type="entry name" value="lipoyl_domain"/>
    <property type="match status" value="1"/>
</dbReference>
<dbReference type="NCBIfam" id="TIGR01347">
    <property type="entry name" value="sucB"/>
    <property type="match status" value="1"/>
</dbReference>
<keyword evidence="12" id="KW-1133">Transmembrane helix</keyword>
<proteinExistence type="inferred from homology"/>
<dbReference type="InterPro" id="IPR006255">
    <property type="entry name" value="SucB"/>
</dbReference>
<evidence type="ECO:0000256" key="1">
    <source>
        <dbReference type="ARBA" id="ARBA00001938"/>
    </source>
</evidence>
<comment type="caution">
    <text evidence="14">The sequence shown here is derived from an EMBL/GenBank/DDBJ whole genome shotgun (WGS) entry which is preliminary data.</text>
</comment>
<feature type="transmembrane region" description="Helical" evidence="12">
    <location>
        <begin position="128"/>
        <end position="153"/>
    </location>
</feature>
<dbReference type="GO" id="GO:0005739">
    <property type="term" value="C:mitochondrion"/>
    <property type="evidence" value="ECO:0007669"/>
    <property type="project" value="TreeGrafter"/>
</dbReference>
<dbReference type="GO" id="GO:0004149">
    <property type="term" value="F:dihydrolipoyllysine-residue succinyltransferase activity"/>
    <property type="evidence" value="ECO:0007669"/>
    <property type="project" value="UniProtKB-EC"/>
</dbReference>
<dbReference type="FunFam" id="3.30.559.10:FF:000007">
    <property type="entry name" value="Dihydrolipoamide acetyltransferase component of pyruvate dehydrogenase complex"/>
    <property type="match status" value="1"/>
</dbReference>
<dbReference type="AlphaFoldDB" id="F9FJG9"/>
<reference evidence="14" key="1">
    <citation type="journal article" date="2012" name="Mol. Plant Microbe Interact.">
        <title>A highly conserved effector in Fusarium oxysporum is required for full virulence on Arabidopsis.</title>
        <authorList>
            <person name="Thatcher L.F."/>
            <person name="Gardiner D.M."/>
            <person name="Kazan K."/>
            <person name="Manners J."/>
        </authorList>
    </citation>
    <scope>NUCLEOTIDE SEQUENCE [LARGE SCALE GENOMIC DNA]</scope>
    <source>
        <strain evidence="14">Fo5176</strain>
    </source>
</reference>
<dbReference type="PROSITE" id="PS50968">
    <property type="entry name" value="BIOTINYL_LIPOYL"/>
    <property type="match status" value="1"/>
</dbReference>
<dbReference type="InterPro" id="IPR049326">
    <property type="entry name" value="Rhodopsin_dom_fungi"/>
</dbReference>
<comment type="similarity">
    <text evidence="3">Belongs to the 2-oxoacid dehydrogenase family.</text>
</comment>
<dbReference type="InterPro" id="IPR001078">
    <property type="entry name" value="2-oxoacid_DH_actylTfrase"/>
</dbReference>
<feature type="transmembrane region" description="Helical" evidence="12">
    <location>
        <begin position="6"/>
        <end position="29"/>
    </location>
</feature>
<keyword evidence="12" id="KW-0812">Transmembrane</keyword>
<feature type="transmembrane region" description="Helical" evidence="12">
    <location>
        <begin position="206"/>
        <end position="228"/>
    </location>
</feature>
<feature type="compositionally biased region" description="Polar residues" evidence="11">
    <location>
        <begin position="318"/>
        <end position="329"/>
    </location>
</feature>
<accession>F9FJG9</accession>
<organism evidence="14">
    <name type="scientific">Fusarium oxysporum (strain Fo5176)</name>
    <name type="common">Fusarium vascular wilt</name>
    <dbReference type="NCBI Taxonomy" id="660025"/>
    <lineage>
        <taxon>Eukaryota</taxon>
        <taxon>Fungi</taxon>
        <taxon>Dikarya</taxon>
        <taxon>Ascomycota</taxon>
        <taxon>Pezizomycotina</taxon>
        <taxon>Sordariomycetes</taxon>
        <taxon>Hypocreomycetidae</taxon>
        <taxon>Hypocreales</taxon>
        <taxon>Nectriaceae</taxon>
        <taxon>Fusarium</taxon>
        <taxon>Fusarium oxysporum species complex</taxon>
    </lineage>
</organism>
<dbReference type="PROSITE" id="PS00189">
    <property type="entry name" value="LIPOYL"/>
    <property type="match status" value="1"/>
</dbReference>
<dbReference type="PaxDb" id="5507-FOXG_12890P0"/>
<dbReference type="GO" id="GO:0033512">
    <property type="term" value="P:L-lysine catabolic process to acetyl-CoA via saccharopine"/>
    <property type="evidence" value="ECO:0007669"/>
    <property type="project" value="UniProtKB-UniPathway"/>
</dbReference>
<dbReference type="EC" id="2.3.1.61" evidence="4"/>
<protein>
    <recommendedName>
        <fullName evidence="4">dihydrolipoyllysine-residue succinyltransferase</fullName>
        <ecNumber evidence="4">2.3.1.61</ecNumber>
    </recommendedName>
    <alternativeName>
        <fullName evidence="10">2-oxoglutarate dehydrogenase complex component E2</fullName>
    </alternativeName>
</protein>
<comment type="cofactor">
    <cofactor evidence="1">
        <name>(R)-lipoate</name>
        <dbReference type="ChEBI" id="CHEBI:83088"/>
    </cofactor>
</comment>
<evidence type="ECO:0000256" key="12">
    <source>
        <dbReference type="SAM" id="Phobius"/>
    </source>
</evidence>
<dbReference type="GO" id="GO:0045252">
    <property type="term" value="C:oxoglutarate dehydrogenase complex"/>
    <property type="evidence" value="ECO:0007669"/>
    <property type="project" value="InterPro"/>
</dbReference>
<evidence type="ECO:0000256" key="5">
    <source>
        <dbReference type="ARBA" id="ARBA00022532"/>
    </source>
</evidence>
<keyword evidence="5" id="KW-0816">Tricarboxylic acid cycle</keyword>
<dbReference type="InterPro" id="IPR023213">
    <property type="entry name" value="CAT-like_dom_sf"/>
</dbReference>
<feature type="region of interest" description="Disordered" evidence="11">
    <location>
        <begin position="310"/>
        <end position="336"/>
    </location>
</feature>
<dbReference type="SUPFAM" id="SSF51230">
    <property type="entry name" value="Single hybrid motif"/>
    <property type="match status" value="1"/>
</dbReference>
<dbReference type="Gene3D" id="3.30.559.10">
    <property type="entry name" value="Chloramphenicol acetyltransferase-like domain"/>
    <property type="match status" value="1"/>
</dbReference>
<feature type="domain" description="Lipoyl-binding" evidence="13">
    <location>
        <begin position="550"/>
        <end position="625"/>
    </location>
</feature>
<evidence type="ECO:0000256" key="2">
    <source>
        <dbReference type="ARBA" id="ARBA00005145"/>
    </source>
</evidence>
<feature type="compositionally biased region" description="Basic and acidic residues" evidence="11">
    <location>
        <begin position="676"/>
        <end position="688"/>
    </location>
</feature>
<dbReference type="EMBL" id="AFQF01001995">
    <property type="protein sequence ID" value="EGU82995.1"/>
    <property type="molecule type" value="Genomic_DNA"/>
</dbReference>
<evidence type="ECO:0000256" key="8">
    <source>
        <dbReference type="ARBA" id="ARBA00022946"/>
    </source>
</evidence>
<dbReference type="InterPro" id="IPR050537">
    <property type="entry name" value="2-oxoacid_dehydrogenase"/>
</dbReference>
<feature type="compositionally biased region" description="Basic and acidic residues" evidence="11">
    <location>
        <begin position="631"/>
        <end position="664"/>
    </location>
</feature>
<gene>
    <name evidence="14" type="ORF">FOXB_06548</name>
</gene>
<evidence type="ECO:0000256" key="10">
    <source>
        <dbReference type="ARBA" id="ARBA00032406"/>
    </source>
</evidence>
<comment type="pathway">
    <text evidence="2">Amino-acid degradation; L-lysine degradation via saccharopine pathway; glutaryl-CoA from L-lysine: step 6/6.</text>
</comment>
<dbReference type="SUPFAM" id="SSF52777">
    <property type="entry name" value="CoA-dependent acyltransferases"/>
    <property type="match status" value="1"/>
</dbReference>
<dbReference type="InterPro" id="IPR003016">
    <property type="entry name" value="2-oxoA_DH_lipoyl-BS"/>
</dbReference>
<evidence type="ECO:0000256" key="7">
    <source>
        <dbReference type="ARBA" id="ARBA00022823"/>
    </source>
</evidence>
<feature type="transmembrane region" description="Helical" evidence="12">
    <location>
        <begin position="96"/>
        <end position="116"/>
    </location>
</feature>
<feature type="transmembrane region" description="Helical" evidence="12">
    <location>
        <begin position="248"/>
        <end position="267"/>
    </location>
</feature>
<feature type="transmembrane region" description="Helical" evidence="12">
    <location>
        <begin position="41"/>
        <end position="62"/>
    </location>
</feature>
<evidence type="ECO:0000256" key="9">
    <source>
        <dbReference type="ARBA" id="ARBA00023315"/>
    </source>
</evidence>
<keyword evidence="9" id="KW-0012">Acyltransferase</keyword>
<evidence type="ECO:0000256" key="11">
    <source>
        <dbReference type="SAM" id="MobiDB-lite"/>
    </source>
</evidence>